<dbReference type="AlphaFoldDB" id="A0A6N2ZFM7"/>
<keyword evidence="1 2" id="KW-0238">DNA-binding</keyword>
<accession>A0A6N2ZFM7</accession>
<dbReference type="SMART" id="SM00862">
    <property type="entry name" value="Trans_reg_C"/>
    <property type="match status" value="1"/>
</dbReference>
<dbReference type="PROSITE" id="PS51755">
    <property type="entry name" value="OMPR_PHOB"/>
    <property type="match status" value="1"/>
</dbReference>
<protein>
    <submittedName>
        <fullName evidence="5">DNA-binding transcriptional activator CadC</fullName>
    </submittedName>
</protein>
<gene>
    <name evidence="5" type="ORF">KOLFYP65_03351</name>
</gene>
<dbReference type="InterPro" id="IPR001867">
    <property type="entry name" value="OmpR/PhoB-type_DNA-bd"/>
</dbReference>
<keyword evidence="3" id="KW-0472">Membrane</keyword>
<dbReference type="Pfam" id="PF00486">
    <property type="entry name" value="Trans_reg_C"/>
    <property type="match status" value="1"/>
</dbReference>
<dbReference type="SUPFAM" id="SSF46894">
    <property type="entry name" value="C-terminal effector domain of the bipartite response regulators"/>
    <property type="match status" value="1"/>
</dbReference>
<dbReference type="GO" id="GO:0006355">
    <property type="term" value="P:regulation of DNA-templated transcription"/>
    <property type="evidence" value="ECO:0007669"/>
    <property type="project" value="InterPro"/>
</dbReference>
<dbReference type="RefSeq" id="WP_108704759.1">
    <property type="nucleotide sequence ID" value="NZ_CACRTM010000017.1"/>
</dbReference>
<evidence type="ECO:0000259" key="4">
    <source>
        <dbReference type="PROSITE" id="PS51755"/>
    </source>
</evidence>
<evidence type="ECO:0000256" key="2">
    <source>
        <dbReference type="PROSITE-ProRule" id="PRU01091"/>
    </source>
</evidence>
<proteinExistence type="predicted"/>
<sequence length="269" mass="30777">MEKIYTINGRIAFFPQRSALILIADETKTVSLNMPASRCLLLLIQHDGNTVARETFFEEVWIKHGAQVTSNGFYQNISLLRRAFKELGVDEDIIITVPRVGVRLDATLTVTESQPRDVEKAPTAEGPQAPVDEPVHKEVAAASLPEKKRLRPRRSLLWGLAALLSCLVCGFVAWQTEFESYLQSYSPIIAKFSQQCHFFANNDVVDHVRHVNFIKRSKFECEEYPWIYLTLYPGQARVSVIRCRQPFSQWRDNQCLTKYYIKEVVNAPA</sequence>
<organism evidence="5">
    <name type="scientific">Klebsiella oxytoca</name>
    <dbReference type="NCBI Taxonomy" id="571"/>
    <lineage>
        <taxon>Bacteria</taxon>
        <taxon>Pseudomonadati</taxon>
        <taxon>Pseudomonadota</taxon>
        <taxon>Gammaproteobacteria</taxon>
        <taxon>Enterobacterales</taxon>
        <taxon>Enterobacteriaceae</taxon>
        <taxon>Klebsiella/Raoultella group</taxon>
        <taxon>Klebsiella</taxon>
    </lineage>
</organism>
<dbReference type="EMBL" id="CACRTM010000017">
    <property type="protein sequence ID" value="VYT76798.1"/>
    <property type="molecule type" value="Genomic_DNA"/>
</dbReference>
<feature type="domain" description="OmpR/PhoB-type" evidence="4">
    <location>
        <begin position="2"/>
        <end position="106"/>
    </location>
</feature>
<reference evidence="5" key="1">
    <citation type="submission" date="2019-11" db="EMBL/GenBank/DDBJ databases">
        <authorList>
            <person name="Feng L."/>
        </authorList>
    </citation>
    <scope>NUCLEOTIDE SEQUENCE</scope>
    <source>
        <strain evidence="5">KOxytocaLFYP65</strain>
    </source>
</reference>
<dbReference type="GO" id="GO:0000160">
    <property type="term" value="P:phosphorelay signal transduction system"/>
    <property type="evidence" value="ECO:0007669"/>
    <property type="project" value="InterPro"/>
</dbReference>
<feature type="transmembrane region" description="Helical" evidence="3">
    <location>
        <begin position="156"/>
        <end position="174"/>
    </location>
</feature>
<evidence type="ECO:0000256" key="3">
    <source>
        <dbReference type="SAM" id="Phobius"/>
    </source>
</evidence>
<dbReference type="Gene3D" id="1.10.10.10">
    <property type="entry name" value="Winged helix-like DNA-binding domain superfamily/Winged helix DNA-binding domain"/>
    <property type="match status" value="1"/>
</dbReference>
<name>A0A6N2ZFM7_KLEOX</name>
<dbReference type="InterPro" id="IPR036388">
    <property type="entry name" value="WH-like_DNA-bd_sf"/>
</dbReference>
<feature type="DNA-binding region" description="OmpR/PhoB-type" evidence="2">
    <location>
        <begin position="2"/>
        <end position="106"/>
    </location>
</feature>
<evidence type="ECO:0000256" key="1">
    <source>
        <dbReference type="ARBA" id="ARBA00023125"/>
    </source>
</evidence>
<evidence type="ECO:0000313" key="5">
    <source>
        <dbReference type="EMBL" id="VYT76798.1"/>
    </source>
</evidence>
<keyword evidence="3" id="KW-1133">Transmembrane helix</keyword>
<keyword evidence="3" id="KW-0812">Transmembrane</keyword>
<dbReference type="InterPro" id="IPR016032">
    <property type="entry name" value="Sig_transdc_resp-reg_C-effctor"/>
</dbReference>
<dbReference type="GO" id="GO:0003677">
    <property type="term" value="F:DNA binding"/>
    <property type="evidence" value="ECO:0007669"/>
    <property type="project" value="UniProtKB-UniRule"/>
</dbReference>